<dbReference type="SUPFAM" id="SSF46785">
    <property type="entry name" value="Winged helix' DNA-binding domain"/>
    <property type="match status" value="1"/>
</dbReference>
<dbReference type="PANTHER" id="PTHR33169">
    <property type="entry name" value="PADR-FAMILY TRANSCRIPTIONAL REGULATOR"/>
    <property type="match status" value="1"/>
</dbReference>
<evidence type="ECO:0000259" key="1">
    <source>
        <dbReference type="Pfam" id="PF03551"/>
    </source>
</evidence>
<evidence type="ECO:0000313" key="2">
    <source>
        <dbReference type="EMBL" id="GAA1962290.1"/>
    </source>
</evidence>
<organism evidence="2 3">
    <name type="scientific">Amycolatopsis minnesotensis</name>
    <dbReference type="NCBI Taxonomy" id="337894"/>
    <lineage>
        <taxon>Bacteria</taxon>
        <taxon>Bacillati</taxon>
        <taxon>Actinomycetota</taxon>
        <taxon>Actinomycetes</taxon>
        <taxon>Pseudonocardiales</taxon>
        <taxon>Pseudonocardiaceae</taxon>
        <taxon>Amycolatopsis</taxon>
    </lineage>
</organism>
<dbReference type="Pfam" id="PF03551">
    <property type="entry name" value="PadR"/>
    <property type="match status" value="1"/>
</dbReference>
<dbReference type="PANTHER" id="PTHR33169:SF13">
    <property type="entry name" value="PADR-FAMILY TRANSCRIPTIONAL REGULATOR"/>
    <property type="match status" value="1"/>
</dbReference>
<proteinExistence type="predicted"/>
<dbReference type="Gene3D" id="1.10.10.10">
    <property type="entry name" value="Winged helix-like DNA-binding domain superfamily/Winged helix DNA-binding domain"/>
    <property type="match status" value="1"/>
</dbReference>
<dbReference type="Proteomes" id="UP001501116">
    <property type="component" value="Unassembled WGS sequence"/>
</dbReference>
<dbReference type="InterPro" id="IPR005149">
    <property type="entry name" value="Tscrpt_reg_PadR_N"/>
</dbReference>
<protein>
    <submittedName>
        <fullName evidence="2">Helix-turn-helix transcriptional regulator</fullName>
    </submittedName>
</protein>
<dbReference type="InterPro" id="IPR036390">
    <property type="entry name" value="WH_DNA-bd_sf"/>
</dbReference>
<comment type="caution">
    <text evidence="2">The sequence shown here is derived from an EMBL/GenBank/DDBJ whole genome shotgun (WGS) entry which is preliminary data.</text>
</comment>
<dbReference type="InterPro" id="IPR036388">
    <property type="entry name" value="WH-like_DNA-bd_sf"/>
</dbReference>
<reference evidence="2 3" key="1">
    <citation type="journal article" date="2019" name="Int. J. Syst. Evol. Microbiol.">
        <title>The Global Catalogue of Microorganisms (GCM) 10K type strain sequencing project: providing services to taxonomists for standard genome sequencing and annotation.</title>
        <authorList>
            <consortium name="The Broad Institute Genomics Platform"/>
            <consortium name="The Broad Institute Genome Sequencing Center for Infectious Disease"/>
            <person name="Wu L."/>
            <person name="Ma J."/>
        </authorList>
    </citation>
    <scope>NUCLEOTIDE SEQUENCE [LARGE SCALE GENOMIC DNA]</scope>
    <source>
        <strain evidence="2 3">JCM 14545</strain>
    </source>
</reference>
<dbReference type="EMBL" id="BAAANN010000013">
    <property type="protein sequence ID" value="GAA1962290.1"/>
    <property type="molecule type" value="Genomic_DNA"/>
</dbReference>
<sequence length="124" mass="12831">MYARGMPDGNPPPLTPAGFQVALALASGHAHGYGIMAFIAEVTDGAAQLGPGTLYRTLSRLAADGLVEETTDITDGAPHDARRRNYRLTGLGRRAAEREARQLSALLDAASAAGLADTGRAESA</sequence>
<gene>
    <name evidence="2" type="ORF">GCM10009754_36860</name>
</gene>
<dbReference type="InterPro" id="IPR052509">
    <property type="entry name" value="Metal_resp_DNA-bind_regulator"/>
</dbReference>
<accession>A0ABN2R219</accession>
<keyword evidence="3" id="KW-1185">Reference proteome</keyword>
<evidence type="ECO:0000313" key="3">
    <source>
        <dbReference type="Proteomes" id="UP001501116"/>
    </source>
</evidence>
<name>A0ABN2R219_9PSEU</name>
<feature type="domain" description="Transcription regulator PadR N-terminal" evidence="1">
    <location>
        <begin position="25"/>
        <end position="97"/>
    </location>
</feature>